<proteinExistence type="predicted"/>
<keyword evidence="2" id="KW-1185">Reference proteome</keyword>
<organism evidence="1 2">
    <name type="scientific">Dentiscutata heterogama</name>
    <dbReference type="NCBI Taxonomy" id="1316150"/>
    <lineage>
        <taxon>Eukaryota</taxon>
        <taxon>Fungi</taxon>
        <taxon>Fungi incertae sedis</taxon>
        <taxon>Mucoromycota</taxon>
        <taxon>Glomeromycotina</taxon>
        <taxon>Glomeromycetes</taxon>
        <taxon>Diversisporales</taxon>
        <taxon>Gigasporaceae</taxon>
        <taxon>Dentiscutata</taxon>
    </lineage>
</organism>
<feature type="non-terminal residue" evidence="1">
    <location>
        <position position="1"/>
    </location>
</feature>
<name>A0ACA9PAG0_9GLOM</name>
<comment type="caution">
    <text evidence="1">The sequence shown here is derived from an EMBL/GenBank/DDBJ whole genome shotgun (WGS) entry which is preliminary data.</text>
</comment>
<sequence>TNIENSTNLDDKKFQSDIVEIINDSTFWNDLKELNNILFLFYTILNQL</sequence>
<dbReference type="EMBL" id="CAJVPU010026240">
    <property type="protein sequence ID" value="CAG8699170.1"/>
    <property type="molecule type" value="Genomic_DNA"/>
</dbReference>
<dbReference type="Proteomes" id="UP000789702">
    <property type="component" value="Unassembled WGS sequence"/>
</dbReference>
<reference evidence="1" key="1">
    <citation type="submission" date="2021-06" db="EMBL/GenBank/DDBJ databases">
        <authorList>
            <person name="Kallberg Y."/>
            <person name="Tangrot J."/>
            <person name="Rosling A."/>
        </authorList>
    </citation>
    <scope>NUCLEOTIDE SEQUENCE</scope>
    <source>
        <strain evidence="1">IL203A</strain>
    </source>
</reference>
<evidence type="ECO:0000313" key="2">
    <source>
        <dbReference type="Proteomes" id="UP000789702"/>
    </source>
</evidence>
<accession>A0ACA9PAG0</accession>
<protein>
    <submittedName>
        <fullName evidence="1">1367_t:CDS:1</fullName>
    </submittedName>
</protein>
<evidence type="ECO:0000313" key="1">
    <source>
        <dbReference type="EMBL" id="CAG8699170.1"/>
    </source>
</evidence>
<gene>
    <name evidence="1" type="ORF">DHETER_LOCUS11667</name>
</gene>